<dbReference type="Proteomes" id="UP000070520">
    <property type="component" value="Unassembled WGS sequence"/>
</dbReference>
<dbReference type="EMBL" id="LHXW01000005">
    <property type="protein sequence ID" value="KXB00397.1"/>
    <property type="molecule type" value="Genomic_DNA"/>
</dbReference>
<keyword evidence="3" id="KW-1185">Reference proteome</keyword>
<dbReference type="AlphaFoldDB" id="A0A133V1S1"/>
<name>A0A133V1S1_9EURY</name>
<evidence type="ECO:0000313" key="2">
    <source>
        <dbReference type="EMBL" id="KXB00397.1"/>
    </source>
</evidence>
<gene>
    <name evidence="2" type="ORF">AKJ42_00875</name>
</gene>
<proteinExistence type="predicted"/>
<accession>A0A133V1S1</accession>
<protein>
    <recommendedName>
        <fullName evidence="1">NurA domain-containing protein</fullName>
    </recommendedName>
</protein>
<dbReference type="Pfam" id="PF09376">
    <property type="entry name" value="NurA"/>
    <property type="match status" value="1"/>
</dbReference>
<evidence type="ECO:0000259" key="1">
    <source>
        <dbReference type="SMART" id="SM00933"/>
    </source>
</evidence>
<evidence type="ECO:0000313" key="3">
    <source>
        <dbReference type="Proteomes" id="UP000070520"/>
    </source>
</evidence>
<sequence length="391" mass="44321">MISTLKGPIAMSDHENLEYKLVEIAEKIKSQGKKRRALAKILRRVKDELELPIDEENQEVTETKLVTQTGLNPLSNDTIAGVDGGVLARPLHGLDLILVRAIATVFHYEEGSLKQAEYHPNEVPWPELMSIHEPLDSREFELLVGMYRQLTELKRAKEAIENWSMDTLLLDGSIVPQYTSHASKSRTRELYRELVDSFTNLYQTCVKKNVLLLGVVKDSRSARLIDIFQRNILPDLDACTNLSPREIASLEDNRSVLLDSRDTVFLDHLLDPGERSFVFRYADAPANLLQDIGDWRNRIHAFYVKTVPYDRPLRIEFVSFPEKVSQTADGASSLIHALSAHHDACALPSVLIEADACARLAQEEISMIRDSITDRLEPSTLLDLRRERGPF</sequence>
<organism evidence="2 3">
    <name type="scientific">candidate division MSBL1 archaeon SCGC-AAA261C02</name>
    <dbReference type="NCBI Taxonomy" id="1698272"/>
    <lineage>
        <taxon>Archaea</taxon>
        <taxon>Methanobacteriati</taxon>
        <taxon>Methanobacteriota</taxon>
        <taxon>candidate division MSBL1</taxon>
    </lineage>
</organism>
<comment type="caution">
    <text evidence="2">The sequence shown here is derived from an EMBL/GenBank/DDBJ whole genome shotgun (WGS) entry which is preliminary data.</text>
</comment>
<feature type="domain" description="NurA" evidence="1">
    <location>
        <begin position="77"/>
        <end position="360"/>
    </location>
</feature>
<reference evidence="2 3" key="1">
    <citation type="journal article" date="2016" name="Sci. Rep.">
        <title>Metabolic traits of an uncultured archaeal lineage -MSBL1- from brine pools of the Red Sea.</title>
        <authorList>
            <person name="Mwirichia R."/>
            <person name="Alam I."/>
            <person name="Rashid M."/>
            <person name="Vinu M."/>
            <person name="Ba-Alawi W."/>
            <person name="Anthony Kamau A."/>
            <person name="Kamanda Ngugi D."/>
            <person name="Goker M."/>
            <person name="Klenk H.P."/>
            <person name="Bajic V."/>
            <person name="Stingl U."/>
        </authorList>
    </citation>
    <scope>NUCLEOTIDE SEQUENCE [LARGE SCALE GENOMIC DNA]</scope>
    <source>
        <strain evidence="2">SCGC-AAA261C02</strain>
    </source>
</reference>
<dbReference type="SMART" id="SM00933">
    <property type="entry name" value="NurA"/>
    <property type="match status" value="1"/>
</dbReference>
<dbReference type="InterPro" id="IPR018977">
    <property type="entry name" value="NurA_domain"/>
</dbReference>